<evidence type="ECO:0000313" key="3">
    <source>
        <dbReference type="Proteomes" id="UP001303760"/>
    </source>
</evidence>
<comment type="caution">
    <text evidence="2">The sequence shown here is derived from an EMBL/GenBank/DDBJ whole genome shotgun (WGS) entry which is preliminary data.</text>
</comment>
<proteinExistence type="predicted"/>
<organism evidence="2 3">
    <name type="scientific">Achaetomium macrosporum</name>
    <dbReference type="NCBI Taxonomy" id="79813"/>
    <lineage>
        <taxon>Eukaryota</taxon>
        <taxon>Fungi</taxon>
        <taxon>Dikarya</taxon>
        <taxon>Ascomycota</taxon>
        <taxon>Pezizomycotina</taxon>
        <taxon>Sordariomycetes</taxon>
        <taxon>Sordariomycetidae</taxon>
        <taxon>Sordariales</taxon>
        <taxon>Chaetomiaceae</taxon>
        <taxon>Achaetomium</taxon>
    </lineage>
</organism>
<dbReference type="Proteomes" id="UP001303760">
    <property type="component" value="Unassembled WGS sequence"/>
</dbReference>
<sequence>MPELADELSFQEVRAQFSEFNNPRYKQPRMTCHWCQKETNSNITRLRAHLKDCVRFQEQQQPRRFSPSALPVVVQPQPTPSQREPRFVPDWGTSLYSKGRSDAQGSSVPSDRELELIAEVQAKDQRIAALELERKKLKELLADYRRRESERSAAPEVAHAAVGINTTASIQRSAKFPDPPIFYNEKDRDIVTFEMWFRQITSKLKYNGDHYPDDGAKQAYIESRLGPRAFELVAPFLRDTHEEPISSSQELLDFLSSCFASYPDLPSDG</sequence>
<accession>A0AAN7CA20</accession>
<protein>
    <submittedName>
        <fullName evidence="2">Uncharacterized protein</fullName>
    </submittedName>
</protein>
<name>A0AAN7CA20_9PEZI</name>
<keyword evidence="1" id="KW-0175">Coiled coil</keyword>
<dbReference type="EMBL" id="MU860132">
    <property type="protein sequence ID" value="KAK4237577.1"/>
    <property type="molecule type" value="Genomic_DNA"/>
</dbReference>
<reference evidence="2" key="1">
    <citation type="journal article" date="2023" name="Mol. Phylogenet. Evol.">
        <title>Genome-scale phylogeny and comparative genomics of the fungal order Sordariales.</title>
        <authorList>
            <person name="Hensen N."/>
            <person name="Bonometti L."/>
            <person name="Westerberg I."/>
            <person name="Brannstrom I.O."/>
            <person name="Guillou S."/>
            <person name="Cros-Aarteil S."/>
            <person name="Calhoun S."/>
            <person name="Haridas S."/>
            <person name="Kuo A."/>
            <person name="Mondo S."/>
            <person name="Pangilinan J."/>
            <person name="Riley R."/>
            <person name="LaButti K."/>
            <person name="Andreopoulos B."/>
            <person name="Lipzen A."/>
            <person name="Chen C."/>
            <person name="Yan M."/>
            <person name="Daum C."/>
            <person name="Ng V."/>
            <person name="Clum A."/>
            <person name="Steindorff A."/>
            <person name="Ohm R.A."/>
            <person name="Martin F."/>
            <person name="Silar P."/>
            <person name="Natvig D.O."/>
            <person name="Lalanne C."/>
            <person name="Gautier V."/>
            <person name="Ament-Velasquez S.L."/>
            <person name="Kruys A."/>
            <person name="Hutchinson M.I."/>
            <person name="Powell A.J."/>
            <person name="Barry K."/>
            <person name="Miller A.N."/>
            <person name="Grigoriev I.V."/>
            <person name="Debuchy R."/>
            <person name="Gladieux P."/>
            <person name="Hiltunen Thoren M."/>
            <person name="Johannesson H."/>
        </authorList>
    </citation>
    <scope>NUCLEOTIDE SEQUENCE</scope>
    <source>
        <strain evidence="2">CBS 532.94</strain>
    </source>
</reference>
<reference evidence="2" key="2">
    <citation type="submission" date="2023-05" db="EMBL/GenBank/DDBJ databases">
        <authorList>
            <consortium name="Lawrence Berkeley National Laboratory"/>
            <person name="Steindorff A."/>
            <person name="Hensen N."/>
            <person name="Bonometti L."/>
            <person name="Westerberg I."/>
            <person name="Brannstrom I.O."/>
            <person name="Guillou S."/>
            <person name="Cros-Aarteil S."/>
            <person name="Calhoun S."/>
            <person name="Haridas S."/>
            <person name="Kuo A."/>
            <person name="Mondo S."/>
            <person name="Pangilinan J."/>
            <person name="Riley R."/>
            <person name="Labutti K."/>
            <person name="Andreopoulos B."/>
            <person name="Lipzen A."/>
            <person name="Chen C."/>
            <person name="Yanf M."/>
            <person name="Daum C."/>
            <person name="Ng V."/>
            <person name="Clum A."/>
            <person name="Ohm R."/>
            <person name="Martin F."/>
            <person name="Silar P."/>
            <person name="Natvig D."/>
            <person name="Lalanne C."/>
            <person name="Gautier V."/>
            <person name="Ament-Velasquez S.L."/>
            <person name="Kruys A."/>
            <person name="Hutchinson M.I."/>
            <person name="Powell A.J."/>
            <person name="Barry K."/>
            <person name="Miller A.N."/>
            <person name="Grigoriev I.V."/>
            <person name="Debuchy R."/>
            <person name="Gladieux P."/>
            <person name="Thoren M.H."/>
            <person name="Johannesson H."/>
        </authorList>
    </citation>
    <scope>NUCLEOTIDE SEQUENCE</scope>
    <source>
        <strain evidence="2">CBS 532.94</strain>
    </source>
</reference>
<evidence type="ECO:0000313" key="2">
    <source>
        <dbReference type="EMBL" id="KAK4237577.1"/>
    </source>
</evidence>
<gene>
    <name evidence="2" type="ORF">C8A03DRAFT_34479</name>
</gene>
<feature type="coiled-coil region" evidence="1">
    <location>
        <begin position="120"/>
        <end position="150"/>
    </location>
</feature>
<evidence type="ECO:0000256" key="1">
    <source>
        <dbReference type="SAM" id="Coils"/>
    </source>
</evidence>
<dbReference type="AlphaFoldDB" id="A0AAN7CA20"/>
<keyword evidence="3" id="KW-1185">Reference proteome</keyword>